<sequence>MHIINKLAAFAAEYPQGQLPADVKERIRLLVLDLIAATGAGFTSDLAKAARYTAIHAYGGNAATLWLSGEKSSVTGAAQANSAAASALDIDDGHRGAAGHSGAGVIPAALAVAEALGSADEEIYDAIALGYDIALRIATSRPTTTIDSYNSGRWVGYGAAAAAGRLLKLDAETMAHALAIAGAEGPIGYPSGTSRYQGTTVKEMIPPAVVAGITAAYRAAADATGPRDLLDNAEKYDPAILLADHGQQWWLMQCYLKPYACCRYMHAAVDAILAMRKPELPVLSLKIETFPQGLRLSNERAPQALEGGQYSFYFSCALAALRGEAALQPVNPDMLADPEVLALAERITLEATSDFALAFPKSTPARVSLDQGQGIQIMEVLHPRGDVANPLGYADIVTKFRRITATYITPEDQQFLLQAFADFPQAGFTPVHAALSRQIIK</sequence>
<gene>
    <name evidence="4" type="ORF">DFR47_10364</name>
</gene>
<dbReference type="InterPro" id="IPR036148">
    <property type="entry name" value="MmgE/PrpD_sf"/>
</dbReference>
<dbReference type="InterPro" id="IPR042183">
    <property type="entry name" value="MmgE/PrpD_sf_1"/>
</dbReference>
<dbReference type="Gene3D" id="3.30.1330.120">
    <property type="entry name" value="2-methylcitrate dehydratase PrpD"/>
    <property type="match status" value="1"/>
</dbReference>
<dbReference type="GO" id="GO:0016829">
    <property type="term" value="F:lyase activity"/>
    <property type="evidence" value="ECO:0007669"/>
    <property type="project" value="InterPro"/>
</dbReference>
<name>A0A366DZG6_9HYPH</name>
<dbReference type="InterPro" id="IPR042188">
    <property type="entry name" value="MmgE/PrpD_sf_2"/>
</dbReference>
<dbReference type="EMBL" id="QNRH01000003">
    <property type="protein sequence ID" value="RBO95501.1"/>
    <property type="molecule type" value="Genomic_DNA"/>
</dbReference>
<evidence type="ECO:0000259" key="2">
    <source>
        <dbReference type="Pfam" id="PF03972"/>
    </source>
</evidence>
<comment type="similarity">
    <text evidence="1">Belongs to the PrpD family.</text>
</comment>
<dbReference type="SUPFAM" id="SSF103378">
    <property type="entry name" value="2-methylcitrate dehydratase PrpD"/>
    <property type="match status" value="1"/>
</dbReference>
<dbReference type="AlphaFoldDB" id="A0A366DZG6"/>
<organism evidence="4 5">
    <name type="scientific">Pseudochrobactrum asaccharolyticum</name>
    <dbReference type="NCBI Taxonomy" id="354351"/>
    <lineage>
        <taxon>Bacteria</taxon>
        <taxon>Pseudomonadati</taxon>
        <taxon>Pseudomonadota</taxon>
        <taxon>Alphaproteobacteria</taxon>
        <taxon>Hyphomicrobiales</taxon>
        <taxon>Brucellaceae</taxon>
        <taxon>Pseudochrobactrum</taxon>
    </lineage>
</organism>
<protein>
    <submittedName>
        <fullName evidence="4">2-methylcitrate dehydratase PrpD</fullName>
    </submittedName>
</protein>
<dbReference type="PANTHER" id="PTHR16943:SF8">
    <property type="entry name" value="2-METHYLCITRATE DEHYDRATASE"/>
    <property type="match status" value="1"/>
</dbReference>
<evidence type="ECO:0000256" key="1">
    <source>
        <dbReference type="ARBA" id="ARBA00006174"/>
    </source>
</evidence>
<dbReference type="Pfam" id="PF03972">
    <property type="entry name" value="MmgE_PrpD_N"/>
    <property type="match status" value="1"/>
</dbReference>
<dbReference type="RefSeq" id="WP_113944058.1">
    <property type="nucleotide sequence ID" value="NZ_JBHEEG010000008.1"/>
</dbReference>
<dbReference type="Gene3D" id="1.10.4100.10">
    <property type="entry name" value="2-methylcitrate dehydratase PrpD"/>
    <property type="match status" value="1"/>
</dbReference>
<evidence type="ECO:0000313" key="4">
    <source>
        <dbReference type="EMBL" id="RBO95501.1"/>
    </source>
</evidence>
<feature type="domain" description="MmgE/PrpD N-terminal" evidence="2">
    <location>
        <begin position="6"/>
        <end position="234"/>
    </location>
</feature>
<dbReference type="InterPro" id="IPR005656">
    <property type="entry name" value="MmgE_PrpD"/>
</dbReference>
<reference evidence="4 5" key="1">
    <citation type="submission" date="2018-06" db="EMBL/GenBank/DDBJ databases">
        <title>Genomic Encyclopedia of Type Strains, Phase IV (KMG-IV): sequencing the most valuable type-strain genomes for metagenomic binning, comparative biology and taxonomic classification.</title>
        <authorList>
            <person name="Goeker M."/>
        </authorList>
    </citation>
    <scope>NUCLEOTIDE SEQUENCE [LARGE SCALE GENOMIC DNA]</scope>
    <source>
        <strain evidence="4 5">DSM 25619</strain>
    </source>
</reference>
<feature type="domain" description="MmgE/PrpD C-terminal" evidence="3">
    <location>
        <begin position="259"/>
        <end position="414"/>
    </location>
</feature>
<comment type="caution">
    <text evidence="4">The sequence shown here is derived from an EMBL/GenBank/DDBJ whole genome shotgun (WGS) entry which is preliminary data.</text>
</comment>
<keyword evidence="5" id="KW-1185">Reference proteome</keyword>
<accession>A0A366DZG6</accession>
<proteinExistence type="inferred from homology"/>
<dbReference type="PANTHER" id="PTHR16943">
    <property type="entry name" value="2-METHYLCITRATE DEHYDRATASE-RELATED"/>
    <property type="match status" value="1"/>
</dbReference>
<dbReference type="Proteomes" id="UP000252893">
    <property type="component" value="Unassembled WGS sequence"/>
</dbReference>
<dbReference type="InterPro" id="IPR045336">
    <property type="entry name" value="MmgE_PrpD_N"/>
</dbReference>
<dbReference type="OrthoDB" id="5415580at2"/>
<dbReference type="InterPro" id="IPR045337">
    <property type="entry name" value="MmgE_PrpD_C"/>
</dbReference>
<evidence type="ECO:0000259" key="3">
    <source>
        <dbReference type="Pfam" id="PF19305"/>
    </source>
</evidence>
<evidence type="ECO:0000313" key="5">
    <source>
        <dbReference type="Proteomes" id="UP000252893"/>
    </source>
</evidence>
<dbReference type="Pfam" id="PF19305">
    <property type="entry name" value="MmgE_PrpD_C"/>
    <property type="match status" value="1"/>
</dbReference>